<proteinExistence type="predicted"/>
<name>A0A1C6VVH9_9ACTN</name>
<dbReference type="Proteomes" id="UP000199343">
    <property type="component" value="Unassembled WGS sequence"/>
</dbReference>
<accession>A0A1C6VVH9</accession>
<dbReference type="STRING" id="47871.GA0070608_4298"/>
<evidence type="ECO:0008006" key="3">
    <source>
        <dbReference type="Google" id="ProtNLM"/>
    </source>
</evidence>
<sequence>MGWTPQAQRDYADFTTRLSVAGGRLTVQGVNFFPTTDVAWRRQAIGRSVTVAVGAPAGAAWTVTAPGVSTADLTATVTWSDGQVEALTPTATREPSIPAMRVNSAFTVLSRRTFGTPGTYTGTLSVRSAGLAPVEAPLTVTVRAA</sequence>
<dbReference type="EMBL" id="FMIC01000002">
    <property type="protein sequence ID" value="SCL70313.1"/>
    <property type="molecule type" value="Genomic_DNA"/>
</dbReference>
<evidence type="ECO:0000313" key="1">
    <source>
        <dbReference type="EMBL" id="SCL70313.1"/>
    </source>
</evidence>
<organism evidence="1 2">
    <name type="scientific">Micromonospora peucetia</name>
    <dbReference type="NCBI Taxonomy" id="47871"/>
    <lineage>
        <taxon>Bacteria</taxon>
        <taxon>Bacillati</taxon>
        <taxon>Actinomycetota</taxon>
        <taxon>Actinomycetes</taxon>
        <taxon>Micromonosporales</taxon>
        <taxon>Micromonosporaceae</taxon>
        <taxon>Micromonospora</taxon>
    </lineage>
</organism>
<reference evidence="1 2" key="1">
    <citation type="submission" date="2016-06" db="EMBL/GenBank/DDBJ databases">
        <authorList>
            <person name="Kjaerup R.B."/>
            <person name="Dalgaard T.S."/>
            <person name="Juul-Madsen H.R."/>
        </authorList>
    </citation>
    <scope>NUCLEOTIDE SEQUENCE [LARGE SCALE GENOMIC DNA]</scope>
    <source>
        <strain evidence="1 2">DSM 43363</strain>
    </source>
</reference>
<evidence type="ECO:0000313" key="2">
    <source>
        <dbReference type="Proteomes" id="UP000199343"/>
    </source>
</evidence>
<protein>
    <recommendedName>
        <fullName evidence="3">PKD domain-containing protein</fullName>
    </recommendedName>
</protein>
<gene>
    <name evidence="1" type="ORF">GA0070608_4298</name>
</gene>
<dbReference type="AlphaFoldDB" id="A0A1C6VVH9"/>